<accession>A0ABQ9IDZ3</accession>
<evidence type="ECO:0000313" key="2">
    <source>
        <dbReference type="Proteomes" id="UP001159363"/>
    </source>
</evidence>
<evidence type="ECO:0000313" key="1">
    <source>
        <dbReference type="EMBL" id="KAJ8894885.1"/>
    </source>
</evidence>
<dbReference type="EMBL" id="JARBHB010000001">
    <property type="protein sequence ID" value="KAJ8894885.1"/>
    <property type="molecule type" value="Genomic_DNA"/>
</dbReference>
<protein>
    <submittedName>
        <fullName evidence="1">Uncharacterized protein</fullName>
    </submittedName>
</protein>
<dbReference type="Proteomes" id="UP001159363">
    <property type="component" value="Chromosome 1"/>
</dbReference>
<organism evidence="1 2">
    <name type="scientific">Dryococelus australis</name>
    <dbReference type="NCBI Taxonomy" id="614101"/>
    <lineage>
        <taxon>Eukaryota</taxon>
        <taxon>Metazoa</taxon>
        <taxon>Ecdysozoa</taxon>
        <taxon>Arthropoda</taxon>
        <taxon>Hexapoda</taxon>
        <taxon>Insecta</taxon>
        <taxon>Pterygota</taxon>
        <taxon>Neoptera</taxon>
        <taxon>Polyneoptera</taxon>
        <taxon>Phasmatodea</taxon>
        <taxon>Verophasmatodea</taxon>
        <taxon>Anareolatae</taxon>
        <taxon>Phasmatidae</taxon>
        <taxon>Eurycanthinae</taxon>
        <taxon>Dryococelus</taxon>
    </lineage>
</organism>
<reference evidence="1 2" key="1">
    <citation type="submission" date="2023-02" db="EMBL/GenBank/DDBJ databases">
        <title>LHISI_Scaffold_Assembly.</title>
        <authorList>
            <person name="Stuart O.P."/>
            <person name="Cleave R."/>
            <person name="Magrath M.J.L."/>
            <person name="Mikheyev A.S."/>
        </authorList>
    </citation>
    <scope>NUCLEOTIDE SEQUENCE [LARGE SCALE GENOMIC DNA]</scope>
    <source>
        <strain evidence="1">Daus_M_001</strain>
        <tissue evidence="1">Leg muscle</tissue>
    </source>
</reference>
<comment type="caution">
    <text evidence="1">The sequence shown here is derived from an EMBL/GenBank/DDBJ whole genome shotgun (WGS) entry which is preliminary data.</text>
</comment>
<gene>
    <name evidence="1" type="ORF">PR048_000192</name>
</gene>
<name>A0ABQ9IDZ3_9NEOP</name>
<proteinExistence type="predicted"/>
<keyword evidence="2" id="KW-1185">Reference proteome</keyword>
<sequence>MGKCSFRNDWLDRKDDNGYIVREWRTEMIIRYIKRIVKKLSPSQLRLSVVRPSSATGVNKLTGGIVQIYSVKDKATAVELHSTMKCVISNSSFLSCDGIGELFVS</sequence>